<gene>
    <name evidence="2" type="ORF">HT576_09940</name>
    <name evidence="3" type="ORF">HTZ84_11485</name>
</gene>
<keyword evidence="5" id="KW-1185">Reference proteome</keyword>
<evidence type="ECO:0000256" key="1">
    <source>
        <dbReference type="SAM" id="Phobius"/>
    </source>
</evidence>
<sequence>MSAESNTNTIATAGLSGSIGWLVGGALGGAVGAAAFGLLLWLFDPGILEGTIPAIYGLEAAGLVGWLIHLAHGVVLGLAFGLLVTRDRVFGVLRTNAETEALSGAGIALRLVGAGFVFGLTVWAILPVLVLPVWTGATGTGGAGEFPIVGIESLLGHLVFGTVLGLVFAAAVDLRGVSTDRRLGD</sequence>
<accession>A0A8J8GKL3</accession>
<feature type="transmembrane region" description="Helical" evidence="1">
    <location>
        <begin position="21"/>
        <end position="43"/>
    </location>
</feature>
<feature type="transmembrane region" description="Helical" evidence="1">
    <location>
        <begin position="63"/>
        <end position="84"/>
    </location>
</feature>
<protein>
    <recommendedName>
        <fullName evidence="6">Histidine kinase</fullName>
    </recommendedName>
</protein>
<evidence type="ECO:0000313" key="3">
    <source>
        <dbReference type="EMBL" id="NUC72925.1"/>
    </source>
</evidence>
<dbReference type="AlphaFoldDB" id="A0A8J8GKL3"/>
<evidence type="ECO:0000313" key="5">
    <source>
        <dbReference type="Proteomes" id="UP001016761"/>
    </source>
</evidence>
<dbReference type="RefSeq" id="WP_174680805.1">
    <property type="nucleotide sequence ID" value="NZ_JABUQZ010000001.1"/>
</dbReference>
<dbReference type="Proteomes" id="UP000728647">
    <property type="component" value="Unassembled WGS sequence"/>
</dbReference>
<dbReference type="Proteomes" id="UP001016761">
    <property type="component" value="Unassembled WGS sequence"/>
</dbReference>
<feature type="transmembrane region" description="Helical" evidence="1">
    <location>
        <begin position="111"/>
        <end position="134"/>
    </location>
</feature>
<evidence type="ECO:0000313" key="2">
    <source>
        <dbReference type="EMBL" id="NUB91336.1"/>
    </source>
</evidence>
<reference evidence="2 5" key="1">
    <citation type="submission" date="2020-06" db="EMBL/GenBank/DDBJ databases">
        <title>Haloterrigena sp. nov., an extremely halophilic archaeon isolated from a saline sediment.</title>
        <authorList>
            <person name="Liu B.-B."/>
        </authorList>
    </citation>
    <scope>NUCLEOTIDE SEQUENCE</scope>
    <source>
        <strain evidence="2">SYSU A121-1</strain>
        <strain evidence="3 5">SYSU A558-1</strain>
    </source>
</reference>
<comment type="caution">
    <text evidence="2">The sequence shown here is derived from an EMBL/GenBank/DDBJ whole genome shotgun (WGS) entry which is preliminary data.</text>
</comment>
<dbReference type="EMBL" id="JABURA010000001">
    <property type="protein sequence ID" value="NUB91336.1"/>
    <property type="molecule type" value="Genomic_DNA"/>
</dbReference>
<dbReference type="EMBL" id="JABUQZ010000001">
    <property type="protein sequence ID" value="NUC72925.1"/>
    <property type="molecule type" value="Genomic_DNA"/>
</dbReference>
<name>A0A8J8GKL3_9EURY</name>
<proteinExistence type="predicted"/>
<organism evidence="2 4">
    <name type="scientific">Haloterrigena gelatinilytica</name>
    <dbReference type="NCBI Taxonomy" id="2741724"/>
    <lineage>
        <taxon>Archaea</taxon>
        <taxon>Methanobacteriati</taxon>
        <taxon>Methanobacteriota</taxon>
        <taxon>Stenosarchaea group</taxon>
        <taxon>Halobacteria</taxon>
        <taxon>Halobacteriales</taxon>
        <taxon>Natrialbaceae</taxon>
        <taxon>Haloterrigena</taxon>
    </lineage>
</organism>
<keyword evidence="1" id="KW-1133">Transmembrane helix</keyword>
<dbReference type="OrthoDB" id="204680at2157"/>
<evidence type="ECO:0008006" key="6">
    <source>
        <dbReference type="Google" id="ProtNLM"/>
    </source>
</evidence>
<evidence type="ECO:0000313" key="4">
    <source>
        <dbReference type="Proteomes" id="UP000728647"/>
    </source>
</evidence>
<keyword evidence="1" id="KW-0472">Membrane</keyword>
<keyword evidence="1" id="KW-0812">Transmembrane</keyword>
<feature type="transmembrane region" description="Helical" evidence="1">
    <location>
        <begin position="154"/>
        <end position="172"/>
    </location>
</feature>